<dbReference type="SMART" id="SM00283">
    <property type="entry name" value="MA"/>
    <property type="match status" value="1"/>
</dbReference>
<evidence type="ECO:0000256" key="6">
    <source>
        <dbReference type="ARBA" id="ARBA00023136"/>
    </source>
</evidence>
<dbReference type="Proteomes" id="UP000244904">
    <property type="component" value="Unassembled WGS sequence"/>
</dbReference>
<evidence type="ECO:0000256" key="2">
    <source>
        <dbReference type="ARBA" id="ARBA00022475"/>
    </source>
</evidence>
<evidence type="ECO:0000256" key="1">
    <source>
        <dbReference type="ARBA" id="ARBA00004651"/>
    </source>
</evidence>
<dbReference type="InterPro" id="IPR003660">
    <property type="entry name" value="HAMP_dom"/>
</dbReference>
<keyword evidence="5 10" id="KW-1133">Transmembrane helix</keyword>
<dbReference type="CDD" id="cd11386">
    <property type="entry name" value="MCP_signal"/>
    <property type="match status" value="1"/>
</dbReference>
<evidence type="ECO:0000256" key="9">
    <source>
        <dbReference type="SAM" id="Coils"/>
    </source>
</evidence>
<dbReference type="Gene3D" id="1.10.287.950">
    <property type="entry name" value="Methyl-accepting chemotaxis protein"/>
    <property type="match status" value="1"/>
</dbReference>
<dbReference type="GO" id="GO:0006935">
    <property type="term" value="P:chemotaxis"/>
    <property type="evidence" value="ECO:0007669"/>
    <property type="project" value="UniProtKB-KW"/>
</dbReference>
<evidence type="ECO:0000256" key="5">
    <source>
        <dbReference type="ARBA" id="ARBA00022989"/>
    </source>
</evidence>
<protein>
    <submittedName>
        <fullName evidence="13">Methyl-accepting chemotaxis protein III</fullName>
    </submittedName>
</protein>
<dbReference type="Gene3D" id="1.10.8.500">
    <property type="entry name" value="HAMP domain in histidine kinase"/>
    <property type="match status" value="1"/>
</dbReference>
<dbReference type="AlphaFoldDB" id="A0A2R8B0W8"/>
<dbReference type="Pfam" id="PF00015">
    <property type="entry name" value="MCPsignal"/>
    <property type="match status" value="1"/>
</dbReference>
<dbReference type="PANTHER" id="PTHR43531">
    <property type="entry name" value="PROTEIN ICFG"/>
    <property type="match status" value="1"/>
</dbReference>
<gene>
    <name evidence="13" type="primary">trg</name>
    <name evidence="13" type="ORF">PRI8871_03772</name>
</gene>
<dbReference type="Pfam" id="PF00672">
    <property type="entry name" value="HAMP"/>
    <property type="match status" value="1"/>
</dbReference>
<dbReference type="PANTHER" id="PTHR43531:SF11">
    <property type="entry name" value="METHYL-ACCEPTING CHEMOTAXIS PROTEIN 3"/>
    <property type="match status" value="1"/>
</dbReference>
<dbReference type="CDD" id="cd06225">
    <property type="entry name" value="HAMP"/>
    <property type="match status" value="1"/>
</dbReference>
<keyword evidence="4 10" id="KW-0812">Transmembrane</keyword>
<feature type="domain" description="Methyl-accepting transducer" evidence="11">
    <location>
        <begin position="488"/>
        <end position="717"/>
    </location>
</feature>
<evidence type="ECO:0000259" key="12">
    <source>
        <dbReference type="PROSITE" id="PS50885"/>
    </source>
</evidence>
<sequence>MFTTFNKIKVSTKMPLSFAALGLTLCVLLGSITYSRFQSNAMGQIETQFSSLAKSRIAELQAWLETIDKDIQLLASDPNTLASISDFVAAWNLIPGGQRNNLQRRYIEDNPHPIGEKQNLYSSAAGDAYDIAHDAHHASFLRWTELGGYYDVFLIDTRGNIVYTAFKEIDYADNLLNGPLSNSGLAVAFRDAREAEAGEVIYTDYTRYAPSMDAPAAFVASPVFNAAGRRMGVVALQMPIDIWNGVLNNPVGLGQTGHVFVVAEDLTAKSDSRIEAGPRLLDKLTMTPQMQNALNGQSTFLEDTTDQRGNGIMAYSAPMQFHDTQWAVVVEETRDELLAAVLDLRSQVILWSAVLAAIAAVAGWLIARSISRPLDHVKRAIEGIAASDYTTDVPHLTRGDEIGIIANAVEGLKDSLAQADESELAKAKLQHDQESVVSELSNALTLLAQGDLTQSIDSAFPEAYERLRQNYNKSVETLNDALSQVIEASEGIRRSSGEISQASDDLSNRTENQAATLEETAAALDELTASVKSAADGARSVEEIVTEARSEAEKSGVVVRSAVDAMTKIESSSEQISQIIGVIDDIAFQTNLLALNAGVEAARAGDAGKGFAVVASEVRALAQRSSEAAHEIKELISGSAHQVEHGVELVGKAGDALESIVDRVANISQLVSEIATGASEQSSGLNEINIGVTQLDQVTQQNAAMVEEATAASHMLQKDALTLANLVARFQVAGFEQNDDLMSPFDTDDFEGPNDTLEMEPAPLKLTGTDGGASGVWQDF</sequence>
<dbReference type="SUPFAM" id="SSF58104">
    <property type="entry name" value="Methyl-accepting chemotaxis protein (MCP) signaling domain"/>
    <property type="match status" value="1"/>
</dbReference>
<dbReference type="PROSITE" id="PS50111">
    <property type="entry name" value="CHEMOTAXIS_TRANSDUC_2"/>
    <property type="match status" value="1"/>
</dbReference>
<dbReference type="InterPro" id="IPR033479">
    <property type="entry name" value="dCache_1"/>
</dbReference>
<dbReference type="GO" id="GO:0007165">
    <property type="term" value="P:signal transduction"/>
    <property type="evidence" value="ECO:0007669"/>
    <property type="project" value="UniProtKB-KW"/>
</dbReference>
<dbReference type="Pfam" id="PF02743">
    <property type="entry name" value="dCache_1"/>
    <property type="match status" value="1"/>
</dbReference>
<evidence type="ECO:0000259" key="11">
    <source>
        <dbReference type="PROSITE" id="PS50111"/>
    </source>
</evidence>
<name>A0A2R8B0W8_9RHOB</name>
<dbReference type="SMART" id="SM00304">
    <property type="entry name" value="HAMP"/>
    <property type="match status" value="2"/>
</dbReference>
<dbReference type="EMBL" id="OMOJ01000017">
    <property type="protein sequence ID" value="SPF81945.1"/>
    <property type="molecule type" value="Genomic_DNA"/>
</dbReference>
<keyword evidence="14" id="KW-1185">Reference proteome</keyword>
<feature type="coiled-coil region" evidence="9">
    <location>
        <begin position="464"/>
        <end position="527"/>
    </location>
</feature>
<keyword evidence="6 10" id="KW-0472">Membrane</keyword>
<evidence type="ECO:0000256" key="7">
    <source>
        <dbReference type="ARBA" id="ARBA00029447"/>
    </source>
</evidence>
<keyword evidence="8" id="KW-0807">Transducer</keyword>
<evidence type="ECO:0000313" key="14">
    <source>
        <dbReference type="Proteomes" id="UP000244904"/>
    </source>
</evidence>
<dbReference type="InterPro" id="IPR004089">
    <property type="entry name" value="MCPsignal_dom"/>
</dbReference>
<evidence type="ECO:0000256" key="10">
    <source>
        <dbReference type="SAM" id="Phobius"/>
    </source>
</evidence>
<feature type="domain" description="HAMP" evidence="12">
    <location>
        <begin position="431"/>
        <end position="483"/>
    </location>
</feature>
<feature type="domain" description="HAMP" evidence="12">
    <location>
        <begin position="368"/>
        <end position="421"/>
    </location>
</feature>
<dbReference type="InterPro" id="IPR051310">
    <property type="entry name" value="MCP_chemotaxis"/>
</dbReference>
<proteinExistence type="inferred from homology"/>
<comment type="subcellular location">
    <subcellularLocation>
        <location evidence="1">Cell membrane</location>
        <topology evidence="1">Multi-pass membrane protein</topology>
    </subcellularLocation>
</comment>
<evidence type="ECO:0000256" key="4">
    <source>
        <dbReference type="ARBA" id="ARBA00022692"/>
    </source>
</evidence>
<keyword evidence="9" id="KW-0175">Coiled coil</keyword>
<evidence type="ECO:0000256" key="3">
    <source>
        <dbReference type="ARBA" id="ARBA00022500"/>
    </source>
</evidence>
<accession>A0A2R8B0W8</accession>
<feature type="transmembrane region" description="Helical" evidence="10">
    <location>
        <begin position="348"/>
        <end position="367"/>
    </location>
</feature>
<dbReference type="SUPFAM" id="SSF158472">
    <property type="entry name" value="HAMP domain-like"/>
    <property type="match status" value="1"/>
</dbReference>
<dbReference type="GO" id="GO:0005886">
    <property type="term" value="C:plasma membrane"/>
    <property type="evidence" value="ECO:0007669"/>
    <property type="project" value="UniProtKB-SubCell"/>
</dbReference>
<reference evidence="14" key="1">
    <citation type="submission" date="2018-03" db="EMBL/GenBank/DDBJ databases">
        <authorList>
            <person name="Rodrigo-Torres L."/>
            <person name="Arahal R. D."/>
            <person name="Lucena T."/>
        </authorList>
    </citation>
    <scope>NUCLEOTIDE SEQUENCE [LARGE SCALE GENOMIC DNA]</scope>
    <source>
        <strain evidence="14">CECT 8871</strain>
    </source>
</reference>
<dbReference type="Gene3D" id="3.30.450.20">
    <property type="entry name" value="PAS domain"/>
    <property type="match status" value="1"/>
</dbReference>
<keyword evidence="2" id="KW-1003">Cell membrane</keyword>
<keyword evidence="3" id="KW-0145">Chemotaxis</keyword>
<organism evidence="13 14">
    <name type="scientific">Pseudoprimorskyibacter insulae</name>
    <dbReference type="NCBI Taxonomy" id="1695997"/>
    <lineage>
        <taxon>Bacteria</taxon>
        <taxon>Pseudomonadati</taxon>
        <taxon>Pseudomonadota</taxon>
        <taxon>Alphaproteobacteria</taxon>
        <taxon>Rhodobacterales</taxon>
        <taxon>Paracoccaceae</taxon>
        <taxon>Pseudoprimorskyibacter</taxon>
    </lineage>
</organism>
<evidence type="ECO:0000313" key="13">
    <source>
        <dbReference type="EMBL" id="SPF81945.1"/>
    </source>
</evidence>
<comment type="similarity">
    <text evidence="7">Belongs to the methyl-accepting chemotaxis (MCP) protein family.</text>
</comment>
<dbReference type="PROSITE" id="PS50885">
    <property type="entry name" value="HAMP"/>
    <property type="match status" value="2"/>
</dbReference>
<dbReference type="FunFam" id="1.10.287.950:FF:000001">
    <property type="entry name" value="Methyl-accepting chemotaxis sensory transducer"/>
    <property type="match status" value="1"/>
</dbReference>
<evidence type="ECO:0000256" key="8">
    <source>
        <dbReference type="PROSITE-ProRule" id="PRU00284"/>
    </source>
</evidence>